<dbReference type="InterPro" id="IPR025668">
    <property type="entry name" value="Tnp_DDE_dom"/>
</dbReference>
<dbReference type="AlphaFoldDB" id="A0A2R6C3N4"/>
<dbReference type="Pfam" id="PF13737">
    <property type="entry name" value="DDE_Tnp_1_5"/>
    <property type="match status" value="1"/>
</dbReference>
<evidence type="ECO:0000259" key="1">
    <source>
        <dbReference type="Pfam" id="PF13737"/>
    </source>
</evidence>
<organism evidence="2 3">
    <name type="scientific">Candidatus Marsarchaeota G2 archaeon ECH_B_SAG-G16</name>
    <dbReference type="NCBI Taxonomy" id="1978167"/>
    <lineage>
        <taxon>Archaea</taxon>
        <taxon>Candidatus Marsarchaeota</taxon>
        <taxon>Candidatus Marsarchaeota group 2</taxon>
    </lineage>
</organism>
<proteinExistence type="predicted"/>
<comment type="caution">
    <text evidence="2">The sequence shown here is derived from an EMBL/GenBank/DDBJ whole genome shotgun (WGS) entry which is preliminary data.</text>
</comment>
<dbReference type="EMBL" id="NEXO01000027">
    <property type="protein sequence ID" value="PSO05510.1"/>
    <property type="molecule type" value="Genomic_DNA"/>
</dbReference>
<reference evidence="2 3" key="1">
    <citation type="submission" date="2017-04" db="EMBL/GenBank/DDBJ databases">
        <title>Novel microbial lineages endemic to geothermal iron-oxide mats fill important gaps in the evolutionary history of Archaea.</title>
        <authorList>
            <person name="Jay Z.J."/>
            <person name="Beam J.P."/>
            <person name="Dlakic M."/>
            <person name="Rusch D.B."/>
            <person name="Kozubal M.A."/>
            <person name="Inskeep W.P."/>
        </authorList>
    </citation>
    <scope>NUCLEOTIDE SEQUENCE [LARGE SCALE GENOMIC DNA]</scope>
    <source>
        <strain evidence="2">ECH_B_SAG-G16</strain>
    </source>
</reference>
<gene>
    <name evidence="2" type="ORF">B9Q13_01640</name>
</gene>
<accession>A0A2R6C3N4</accession>
<feature type="domain" description="Transposase DDE" evidence="1">
    <location>
        <begin position="2"/>
        <end position="67"/>
    </location>
</feature>
<protein>
    <recommendedName>
        <fullName evidence="1">Transposase DDE domain-containing protein</fullName>
    </recommendedName>
</protein>
<dbReference type="Proteomes" id="UP000241886">
    <property type="component" value="Unassembled WGS sequence"/>
</dbReference>
<name>A0A2R6C3N4_9ARCH</name>
<sequence length="102" mass="11894">MLYHLPYRQLEGFIRALAKYVEGLQAPYYTTICRRINKLNINLEETLLKSTNPVSLAVDSSGIKVHNGGDWIRKAWKVKKGYLKLRRQHQDKADRIHVTSEK</sequence>
<evidence type="ECO:0000313" key="2">
    <source>
        <dbReference type="EMBL" id="PSO05510.1"/>
    </source>
</evidence>
<evidence type="ECO:0000313" key="3">
    <source>
        <dbReference type="Proteomes" id="UP000241886"/>
    </source>
</evidence>